<feature type="transmembrane region" description="Helical" evidence="7">
    <location>
        <begin position="369"/>
        <end position="389"/>
    </location>
</feature>
<evidence type="ECO:0000256" key="5">
    <source>
        <dbReference type="ARBA" id="ARBA00022989"/>
    </source>
</evidence>
<dbReference type="NCBIfam" id="TIGR00797">
    <property type="entry name" value="matE"/>
    <property type="match status" value="1"/>
</dbReference>
<dbReference type="GO" id="GO:0015297">
    <property type="term" value="F:antiporter activity"/>
    <property type="evidence" value="ECO:0007669"/>
    <property type="project" value="InterPro"/>
</dbReference>
<feature type="transmembrane region" description="Helical" evidence="7">
    <location>
        <begin position="21"/>
        <end position="41"/>
    </location>
</feature>
<dbReference type="PANTHER" id="PTHR43549">
    <property type="entry name" value="MULTIDRUG RESISTANCE PROTEIN YPNP-RELATED"/>
    <property type="match status" value="1"/>
</dbReference>
<gene>
    <name evidence="8" type="ORF">CQ14_13035</name>
</gene>
<keyword evidence="4 7" id="KW-0812">Transmembrane</keyword>
<keyword evidence="2" id="KW-0813">Transport</keyword>
<evidence type="ECO:0000256" key="3">
    <source>
        <dbReference type="ARBA" id="ARBA00022475"/>
    </source>
</evidence>
<feature type="transmembrane region" description="Helical" evidence="7">
    <location>
        <begin position="428"/>
        <end position="448"/>
    </location>
</feature>
<evidence type="ECO:0000256" key="1">
    <source>
        <dbReference type="ARBA" id="ARBA00004429"/>
    </source>
</evidence>
<dbReference type="InterPro" id="IPR052031">
    <property type="entry name" value="Membrane_Transporter-Flippase"/>
</dbReference>
<feature type="transmembrane region" description="Helical" evidence="7">
    <location>
        <begin position="205"/>
        <end position="223"/>
    </location>
</feature>
<reference evidence="8 9" key="1">
    <citation type="submission" date="2014-03" db="EMBL/GenBank/DDBJ databases">
        <title>Bradyrhizobium valentinum sp. nov., isolated from effective nodules of Lupinus mariae-josephae, a lupine endemic of basic-lime soils in Eastern Spain.</title>
        <authorList>
            <person name="Duran D."/>
            <person name="Rey L."/>
            <person name="Navarro A."/>
            <person name="Busquets A."/>
            <person name="Imperial J."/>
            <person name="Ruiz-Argueso T."/>
        </authorList>
    </citation>
    <scope>NUCLEOTIDE SEQUENCE [LARGE SCALE GENOMIC DNA]</scope>
    <source>
        <strain evidence="8 9">CCBAU 23086</strain>
    </source>
</reference>
<feature type="transmembrane region" description="Helical" evidence="7">
    <location>
        <begin position="172"/>
        <end position="193"/>
    </location>
</feature>
<organism evidence="8 9">
    <name type="scientific">Bradyrhizobium lablabi</name>
    <dbReference type="NCBI Taxonomy" id="722472"/>
    <lineage>
        <taxon>Bacteria</taxon>
        <taxon>Pseudomonadati</taxon>
        <taxon>Pseudomonadota</taxon>
        <taxon>Alphaproteobacteria</taxon>
        <taxon>Hyphomicrobiales</taxon>
        <taxon>Nitrobacteraceae</taxon>
        <taxon>Bradyrhizobium</taxon>
    </lineage>
</organism>
<dbReference type="Pfam" id="PF01554">
    <property type="entry name" value="MatE"/>
    <property type="match status" value="2"/>
</dbReference>
<dbReference type="GO" id="GO:0042910">
    <property type="term" value="F:xenobiotic transmembrane transporter activity"/>
    <property type="evidence" value="ECO:0007669"/>
    <property type="project" value="InterPro"/>
</dbReference>
<evidence type="ECO:0000256" key="7">
    <source>
        <dbReference type="SAM" id="Phobius"/>
    </source>
</evidence>
<dbReference type="GO" id="GO:0005886">
    <property type="term" value="C:plasma membrane"/>
    <property type="evidence" value="ECO:0007669"/>
    <property type="project" value="UniProtKB-SubCell"/>
</dbReference>
<dbReference type="CDD" id="cd13138">
    <property type="entry name" value="MATE_yoeA_like"/>
    <property type="match status" value="1"/>
</dbReference>
<evidence type="ECO:0000256" key="6">
    <source>
        <dbReference type="ARBA" id="ARBA00023136"/>
    </source>
</evidence>
<dbReference type="AlphaFoldDB" id="A0A0R3MAM6"/>
<dbReference type="EMBL" id="LLYB01000123">
    <property type="protein sequence ID" value="KRR17298.1"/>
    <property type="molecule type" value="Genomic_DNA"/>
</dbReference>
<feature type="transmembrane region" description="Helical" evidence="7">
    <location>
        <begin position="140"/>
        <end position="160"/>
    </location>
</feature>
<evidence type="ECO:0000313" key="9">
    <source>
        <dbReference type="Proteomes" id="UP000051660"/>
    </source>
</evidence>
<feature type="transmembrane region" description="Helical" evidence="7">
    <location>
        <begin position="331"/>
        <end position="357"/>
    </location>
</feature>
<evidence type="ECO:0000256" key="4">
    <source>
        <dbReference type="ARBA" id="ARBA00022692"/>
    </source>
</evidence>
<dbReference type="InterPro" id="IPR002528">
    <property type="entry name" value="MATE_fam"/>
</dbReference>
<feature type="transmembrane region" description="Helical" evidence="7">
    <location>
        <begin position="61"/>
        <end position="83"/>
    </location>
</feature>
<dbReference type="InterPro" id="IPR048279">
    <property type="entry name" value="MdtK-like"/>
</dbReference>
<dbReference type="PIRSF" id="PIRSF006603">
    <property type="entry name" value="DinF"/>
    <property type="match status" value="1"/>
</dbReference>
<comment type="caution">
    <text evidence="8">The sequence shown here is derived from an EMBL/GenBank/DDBJ whole genome shotgun (WGS) entry which is preliminary data.</text>
</comment>
<feature type="transmembrane region" description="Helical" evidence="7">
    <location>
        <begin position="95"/>
        <end position="120"/>
    </location>
</feature>
<feature type="transmembrane region" description="Helical" evidence="7">
    <location>
        <begin position="292"/>
        <end position="310"/>
    </location>
</feature>
<feature type="transmembrane region" description="Helical" evidence="7">
    <location>
        <begin position="401"/>
        <end position="422"/>
    </location>
</feature>
<feature type="transmembrane region" description="Helical" evidence="7">
    <location>
        <begin position="244"/>
        <end position="272"/>
    </location>
</feature>
<protein>
    <submittedName>
        <fullName evidence="8">MATE family efflux transporter</fullName>
    </submittedName>
</protein>
<sequence length="459" mass="48125">MCHVFSRKTAVSKTPSLWRTFLVFLAPLMLSNALQSLFGTVSNALLGQMIGVDALAAVSVFFPVMFFLFAFVMGLSTGATVLIGQAWGAGERDRVKAVAGATLAVGLLLAVAIAVLGGLFSRQLMIALATPPDILDQASAYARVVLLTMPLGFAFLLMTAMLRGIGDTLTPLLSLALSTAIGLILTPLLMRGWFGLPTAGVTAPAWASAVSNALTLLVLGLYLRRRKSPLAPDAEFLRRLRLDGVLLGKILGIGVPSAVGMVVMAIAELVLLGLVNGFGSDATAAYGAVNQIMGYAQFTAISISITVSILGAQAIGAGQSDRLDVIVRTGLLFNLIMTGGLVALISLFPRAVLGIFITDAAVLDLARDLLAIALWSSVPFGMATVFSGAMRAGGVALAPMLLSIFAIAAIEIPAAVILSRTIGLEGVWAAYPIVFCAMFALQFGYYALVWRRHPLQRLV</sequence>
<evidence type="ECO:0000256" key="2">
    <source>
        <dbReference type="ARBA" id="ARBA00022448"/>
    </source>
</evidence>
<comment type="subcellular location">
    <subcellularLocation>
        <location evidence="1">Cell inner membrane</location>
        <topology evidence="1">Multi-pass membrane protein</topology>
    </subcellularLocation>
</comment>
<keyword evidence="3" id="KW-1003">Cell membrane</keyword>
<name>A0A0R3MAM6_9BRAD</name>
<dbReference type="Proteomes" id="UP000051660">
    <property type="component" value="Unassembled WGS sequence"/>
</dbReference>
<keyword evidence="5 7" id="KW-1133">Transmembrane helix</keyword>
<evidence type="ECO:0000313" key="8">
    <source>
        <dbReference type="EMBL" id="KRR17298.1"/>
    </source>
</evidence>
<dbReference type="PANTHER" id="PTHR43549:SF3">
    <property type="entry name" value="MULTIDRUG RESISTANCE PROTEIN YPNP-RELATED"/>
    <property type="match status" value="1"/>
</dbReference>
<proteinExistence type="predicted"/>
<keyword evidence="6 7" id="KW-0472">Membrane</keyword>
<accession>A0A0R3MAM6</accession>